<dbReference type="FunCoup" id="A0A1E5RN36">
    <property type="interactions" value="45"/>
</dbReference>
<feature type="transmembrane region" description="Helical" evidence="6">
    <location>
        <begin position="248"/>
        <end position="266"/>
    </location>
</feature>
<dbReference type="PANTHER" id="PTHR31465">
    <property type="entry name" value="PROTEIN RTA1-RELATED"/>
    <property type="match status" value="1"/>
</dbReference>
<protein>
    <submittedName>
        <fullName evidence="7">Protein RTM1</fullName>
    </submittedName>
</protein>
<feature type="transmembrane region" description="Helical" evidence="6">
    <location>
        <begin position="204"/>
        <end position="228"/>
    </location>
</feature>
<comment type="similarity">
    <text evidence="2">Belongs to the lipid-translocating exporter (LTE) (TC 9.A.26.1) family.</text>
</comment>
<evidence type="ECO:0000256" key="5">
    <source>
        <dbReference type="ARBA" id="ARBA00023136"/>
    </source>
</evidence>
<reference evidence="8" key="1">
    <citation type="journal article" date="2016" name="Genome Announc.">
        <title>Genome sequences of three species of Hanseniaspora isolated from spontaneous wine fermentations.</title>
        <authorList>
            <person name="Sternes P.R."/>
            <person name="Lee D."/>
            <person name="Kutyna D.R."/>
            <person name="Borneman A.R."/>
        </authorList>
    </citation>
    <scope>NUCLEOTIDE SEQUENCE [LARGE SCALE GENOMIC DNA]</scope>
    <source>
        <strain evidence="8">AWRI3579</strain>
    </source>
</reference>
<evidence type="ECO:0000256" key="2">
    <source>
        <dbReference type="ARBA" id="ARBA00009969"/>
    </source>
</evidence>
<evidence type="ECO:0000313" key="7">
    <source>
        <dbReference type="EMBL" id="OEJ88301.1"/>
    </source>
</evidence>
<name>A0A1E5RN36_9ASCO</name>
<keyword evidence="5 6" id="KW-0472">Membrane</keyword>
<sequence>MSSTTATQSTSTATSIANASASVASDDYDFYDYNPSKILTYVAFILFGMWTLIICIEIFVKYLKTLDLFKTTKAYDLNRKQLKKTINAVCLHIYIPLILGGLMEMGGYIGRLDSIYDTSSITAFVVETVLILIAPVMISATTYMLFHRLLRYLNVPENSRVGIFMKNSLMVKFFVAGDVISFFLQAAGGGMTAEDSTMHVGEKLVIIGLVIQLVSFGVFLFVQIHFTLRYKKFCKDFYHLKVTKKWKYINCCLLIASVFIFIRSIVRVAEFGQGFDGYIASHEVFLYVFDGLLMLLTLVVLSVSFFFTDIGEIYFQHFTLTYAQNEENDGLFPYKTETNDSSE</sequence>
<feature type="transmembrane region" description="Helical" evidence="6">
    <location>
        <begin position="89"/>
        <end position="109"/>
    </location>
</feature>
<dbReference type="STRING" id="56408.A0A1E5RN36"/>
<keyword evidence="8" id="KW-1185">Reference proteome</keyword>
<feature type="transmembrane region" description="Helical" evidence="6">
    <location>
        <begin position="286"/>
        <end position="307"/>
    </location>
</feature>
<keyword evidence="3 6" id="KW-0812">Transmembrane</keyword>
<comment type="caution">
    <text evidence="7">The sequence shown here is derived from an EMBL/GenBank/DDBJ whole genome shotgun (WGS) entry which is preliminary data.</text>
</comment>
<dbReference type="EMBL" id="LPNM01000005">
    <property type="protein sequence ID" value="OEJ88301.1"/>
    <property type="molecule type" value="Genomic_DNA"/>
</dbReference>
<evidence type="ECO:0000256" key="3">
    <source>
        <dbReference type="ARBA" id="ARBA00022692"/>
    </source>
</evidence>
<evidence type="ECO:0000256" key="1">
    <source>
        <dbReference type="ARBA" id="ARBA00004141"/>
    </source>
</evidence>
<evidence type="ECO:0000256" key="4">
    <source>
        <dbReference type="ARBA" id="ARBA00022989"/>
    </source>
</evidence>
<dbReference type="GO" id="GO:0016020">
    <property type="term" value="C:membrane"/>
    <property type="evidence" value="ECO:0007669"/>
    <property type="project" value="UniProtKB-SubCell"/>
</dbReference>
<feature type="transmembrane region" description="Helical" evidence="6">
    <location>
        <begin position="38"/>
        <end position="60"/>
    </location>
</feature>
<evidence type="ECO:0000256" key="6">
    <source>
        <dbReference type="SAM" id="Phobius"/>
    </source>
</evidence>
<dbReference type="Pfam" id="PF04479">
    <property type="entry name" value="RTA1"/>
    <property type="match status" value="1"/>
</dbReference>
<dbReference type="OrthoDB" id="3358017at2759"/>
<feature type="transmembrane region" description="Helical" evidence="6">
    <location>
        <begin position="167"/>
        <end position="184"/>
    </location>
</feature>
<dbReference type="AlphaFoldDB" id="A0A1E5RN36"/>
<organism evidence="7 8">
    <name type="scientific">Hanseniaspora osmophila</name>
    <dbReference type="NCBI Taxonomy" id="56408"/>
    <lineage>
        <taxon>Eukaryota</taxon>
        <taxon>Fungi</taxon>
        <taxon>Dikarya</taxon>
        <taxon>Ascomycota</taxon>
        <taxon>Saccharomycotina</taxon>
        <taxon>Saccharomycetes</taxon>
        <taxon>Saccharomycodales</taxon>
        <taxon>Saccharomycodaceae</taxon>
        <taxon>Hanseniaspora</taxon>
    </lineage>
</organism>
<proteinExistence type="inferred from homology"/>
<accession>A0A1E5RN36</accession>
<dbReference type="InParanoid" id="A0A1E5RN36"/>
<keyword evidence="4 6" id="KW-1133">Transmembrane helix</keyword>
<feature type="transmembrane region" description="Helical" evidence="6">
    <location>
        <begin position="121"/>
        <end position="146"/>
    </location>
</feature>
<dbReference type="InterPro" id="IPR007568">
    <property type="entry name" value="RTA1"/>
</dbReference>
<dbReference type="Proteomes" id="UP000095728">
    <property type="component" value="Unassembled WGS sequence"/>
</dbReference>
<gene>
    <name evidence="7" type="ORF">AWRI3579_g898</name>
</gene>
<dbReference type="PANTHER" id="PTHR31465:SF1">
    <property type="entry name" value="PROTEIN RTA1-RELATED"/>
    <property type="match status" value="1"/>
</dbReference>
<evidence type="ECO:0000313" key="8">
    <source>
        <dbReference type="Proteomes" id="UP000095728"/>
    </source>
</evidence>
<comment type="subcellular location">
    <subcellularLocation>
        <location evidence="1">Membrane</location>
        <topology evidence="1">Multi-pass membrane protein</topology>
    </subcellularLocation>
</comment>